<reference evidence="2" key="2">
    <citation type="submission" date="2020-03" db="EMBL/GenBank/DDBJ databases">
        <authorList>
            <person name="Fu F.-F."/>
            <person name="Chen J."/>
        </authorList>
    </citation>
    <scope>NUCLEOTIDE SEQUENCE</scope>
    <source>
        <strain evidence="2">Lc1</strain>
    </source>
</reference>
<accession>A0A8H4FHS9</accession>
<dbReference type="GeneID" id="69010959"/>
<dbReference type="Proteomes" id="UP000613401">
    <property type="component" value="Unassembled WGS sequence"/>
</dbReference>
<feature type="region of interest" description="Disordered" evidence="1">
    <location>
        <begin position="44"/>
        <end position="77"/>
    </location>
</feature>
<organism evidence="2 3">
    <name type="scientific">Colletotrichum gloeosporioides</name>
    <name type="common">Anthracnose fungus</name>
    <name type="synonym">Glomerella cingulata</name>
    <dbReference type="NCBI Taxonomy" id="474922"/>
    <lineage>
        <taxon>Eukaryota</taxon>
        <taxon>Fungi</taxon>
        <taxon>Dikarya</taxon>
        <taxon>Ascomycota</taxon>
        <taxon>Pezizomycotina</taxon>
        <taxon>Sordariomycetes</taxon>
        <taxon>Hypocreomycetidae</taxon>
        <taxon>Glomerellales</taxon>
        <taxon>Glomerellaceae</taxon>
        <taxon>Colletotrichum</taxon>
        <taxon>Colletotrichum gloeosporioides species complex</taxon>
    </lineage>
</organism>
<evidence type="ECO:0000256" key="1">
    <source>
        <dbReference type="SAM" id="MobiDB-lite"/>
    </source>
</evidence>
<evidence type="ECO:0000313" key="3">
    <source>
        <dbReference type="Proteomes" id="UP000613401"/>
    </source>
</evidence>
<dbReference type="RefSeq" id="XP_045261500.1">
    <property type="nucleotide sequence ID" value="XM_045403868.1"/>
</dbReference>
<sequence>MGESGRTGMNGGRDENQHVFGRAPRDLEGHACLGVRIFEPGTTQGCRRARTSGSTEKEEGGWEEECSYSGDHGQPSNNAYAPRMMEKSRQAICTSEEDVAGGV</sequence>
<comment type="caution">
    <text evidence="2">The sequence shown here is derived from an EMBL/GenBank/DDBJ whole genome shotgun (WGS) entry which is preliminary data.</text>
</comment>
<feature type="region of interest" description="Disordered" evidence="1">
    <location>
        <begin position="1"/>
        <end position="21"/>
    </location>
</feature>
<name>A0A8H4FHS9_COLGL</name>
<feature type="compositionally biased region" description="Basic and acidic residues" evidence="1">
    <location>
        <begin position="12"/>
        <end position="21"/>
    </location>
</feature>
<protein>
    <submittedName>
        <fullName evidence="2">Uncharacterized protein</fullName>
    </submittedName>
</protein>
<reference evidence="2" key="1">
    <citation type="journal article" date="2020" name="Phytopathology">
        <title>Genome sequence and comparative analysis of Colletotrichum gloeosporioides isolated from Liriodendron leaves.</title>
        <authorList>
            <person name="Fu F.F."/>
            <person name="Hao Z."/>
            <person name="Wang P."/>
            <person name="Lu Y."/>
            <person name="Xue L.J."/>
            <person name="Wei G."/>
            <person name="Tian Y."/>
            <person name="Baishi H."/>
            <person name="Xu H."/>
            <person name="Shi J."/>
            <person name="Cheng T."/>
            <person name="Wang G."/>
            <person name="Yi Y."/>
            <person name="Chen J."/>
        </authorList>
    </citation>
    <scope>NUCLEOTIDE SEQUENCE</scope>
    <source>
        <strain evidence="2">Lc1</strain>
    </source>
</reference>
<evidence type="ECO:0000313" key="2">
    <source>
        <dbReference type="EMBL" id="KAF3802341.1"/>
    </source>
</evidence>
<dbReference type="AlphaFoldDB" id="A0A8H4FHS9"/>
<dbReference type="EMBL" id="WVTB01000064">
    <property type="protein sequence ID" value="KAF3802341.1"/>
    <property type="molecule type" value="Genomic_DNA"/>
</dbReference>
<gene>
    <name evidence="2" type="ORF">GCG54_00003801</name>
</gene>
<keyword evidence="3" id="KW-1185">Reference proteome</keyword>
<proteinExistence type="predicted"/>